<name>W4F874_9BACL</name>
<dbReference type="InterPro" id="IPR011066">
    <property type="entry name" value="MscS_channel_C_sf"/>
</dbReference>
<dbReference type="Gene3D" id="2.30.30.60">
    <property type="match status" value="1"/>
</dbReference>
<dbReference type="PATRIC" id="fig|1227360.4.peg.140"/>
<evidence type="ECO:0000256" key="6">
    <source>
        <dbReference type="ARBA" id="ARBA00023136"/>
    </source>
</evidence>
<evidence type="ECO:0000259" key="10">
    <source>
        <dbReference type="Pfam" id="PF21082"/>
    </source>
</evidence>
<feature type="domain" description="Mechanosensitive ion channel MscS C-terminal" evidence="10">
    <location>
        <begin position="191"/>
        <end position="274"/>
    </location>
</feature>
<dbReference type="GO" id="GO:0008381">
    <property type="term" value="F:mechanosensitive monoatomic ion channel activity"/>
    <property type="evidence" value="ECO:0007669"/>
    <property type="project" value="InterPro"/>
</dbReference>
<feature type="domain" description="Mechanosensitive ion channel transmembrane helices 2/3" evidence="11">
    <location>
        <begin position="78"/>
        <end position="118"/>
    </location>
</feature>
<dbReference type="AlphaFoldDB" id="W4F874"/>
<evidence type="ECO:0000256" key="8">
    <source>
        <dbReference type="SAM" id="Phobius"/>
    </source>
</evidence>
<dbReference type="Proteomes" id="UP000019062">
    <property type="component" value="Unassembled WGS sequence"/>
</dbReference>
<feature type="transmembrane region" description="Helical" evidence="8">
    <location>
        <begin position="101"/>
        <end position="121"/>
    </location>
</feature>
<dbReference type="InterPro" id="IPR010920">
    <property type="entry name" value="LSM_dom_sf"/>
</dbReference>
<dbReference type="Pfam" id="PF00924">
    <property type="entry name" value="MS_channel_2nd"/>
    <property type="match status" value="1"/>
</dbReference>
<evidence type="ECO:0000313" key="13">
    <source>
        <dbReference type="Proteomes" id="UP000019062"/>
    </source>
</evidence>
<proteinExistence type="inferred from homology"/>
<comment type="similarity">
    <text evidence="2">Belongs to the MscS (TC 1.A.23) family.</text>
</comment>
<dbReference type="RefSeq" id="WP_412104671.1">
    <property type="nucleotide sequence ID" value="NZ_ASQA01000002.1"/>
</dbReference>
<keyword evidence="4 8" id="KW-0812">Transmembrane</keyword>
<feature type="transmembrane region" description="Helical" evidence="8">
    <location>
        <begin position="74"/>
        <end position="95"/>
    </location>
</feature>
<feature type="transmembrane region" description="Helical" evidence="8">
    <location>
        <begin position="17"/>
        <end position="39"/>
    </location>
</feature>
<dbReference type="eggNOG" id="COG0668">
    <property type="taxonomic scope" value="Bacteria"/>
</dbReference>
<dbReference type="InterPro" id="IPR011014">
    <property type="entry name" value="MscS_channel_TM-2"/>
</dbReference>
<dbReference type="FunFam" id="1.10.287.1260:FF:000005">
    <property type="entry name" value="Mechanosensitive ion channel family protein"/>
    <property type="match status" value="1"/>
</dbReference>
<dbReference type="Pfam" id="PF21082">
    <property type="entry name" value="MS_channel_3rd"/>
    <property type="match status" value="1"/>
</dbReference>
<dbReference type="SUPFAM" id="SSF82861">
    <property type="entry name" value="Mechanosensitive channel protein MscS (YggB), transmembrane region"/>
    <property type="match status" value="1"/>
</dbReference>
<protein>
    <submittedName>
        <fullName evidence="12">MscS family protein</fullName>
    </submittedName>
</protein>
<dbReference type="EMBL" id="ASQA01000002">
    <property type="protein sequence ID" value="ETT88532.1"/>
    <property type="molecule type" value="Genomic_DNA"/>
</dbReference>
<dbReference type="InterPro" id="IPR045276">
    <property type="entry name" value="YbiO_bact"/>
</dbReference>
<evidence type="ECO:0000256" key="3">
    <source>
        <dbReference type="ARBA" id="ARBA00022475"/>
    </source>
</evidence>
<keyword evidence="13" id="KW-1185">Reference proteome</keyword>
<evidence type="ECO:0000313" key="12">
    <source>
        <dbReference type="EMBL" id="ETT88532.1"/>
    </source>
</evidence>
<organism evidence="12 13">
    <name type="scientific">Viridibacillus arenosi FSL R5-213</name>
    <dbReference type="NCBI Taxonomy" id="1227360"/>
    <lineage>
        <taxon>Bacteria</taxon>
        <taxon>Bacillati</taxon>
        <taxon>Bacillota</taxon>
        <taxon>Bacilli</taxon>
        <taxon>Bacillales</taxon>
        <taxon>Caryophanaceae</taxon>
        <taxon>Viridibacillus</taxon>
    </lineage>
</organism>
<dbReference type="Gene3D" id="3.30.70.100">
    <property type="match status" value="1"/>
</dbReference>
<dbReference type="InterPro" id="IPR023408">
    <property type="entry name" value="MscS_beta-dom_sf"/>
</dbReference>
<dbReference type="GO" id="GO:0005886">
    <property type="term" value="C:plasma membrane"/>
    <property type="evidence" value="ECO:0007669"/>
    <property type="project" value="UniProtKB-SubCell"/>
</dbReference>
<evidence type="ECO:0000256" key="1">
    <source>
        <dbReference type="ARBA" id="ARBA00004651"/>
    </source>
</evidence>
<dbReference type="InterPro" id="IPR049142">
    <property type="entry name" value="MS_channel_1st"/>
</dbReference>
<dbReference type="PANTHER" id="PTHR30460:SF0">
    <property type="entry name" value="MODERATE CONDUCTANCE MECHANOSENSITIVE CHANNEL YBIO"/>
    <property type="match status" value="1"/>
</dbReference>
<dbReference type="FunFam" id="2.30.30.60:FF:000001">
    <property type="entry name" value="MscS Mechanosensitive ion channel"/>
    <property type="match status" value="1"/>
</dbReference>
<dbReference type="PANTHER" id="PTHR30460">
    <property type="entry name" value="MODERATE CONDUCTANCE MECHANOSENSITIVE CHANNEL YBIO"/>
    <property type="match status" value="1"/>
</dbReference>
<comment type="subcellular location">
    <subcellularLocation>
        <location evidence="1">Cell membrane</location>
        <topology evidence="1">Multi-pass membrane protein</topology>
    </subcellularLocation>
</comment>
<comment type="function">
    <text evidence="7">May play a role in resistance to osmotic downshock.</text>
</comment>
<reference evidence="12 13" key="1">
    <citation type="journal article" date="2014" name="BMC Genomics">
        <title>Genomic comparison of sporeforming bacilli isolated from milk.</title>
        <authorList>
            <person name="Moreno Switt A.I."/>
            <person name="Andrus A.D."/>
            <person name="Ranieri M.L."/>
            <person name="Orsi R.H."/>
            <person name="Ivy R."/>
            <person name="den Bakker H.C."/>
            <person name="Martin N.H."/>
            <person name="Wiedmann M."/>
            <person name="Boor K.J."/>
        </authorList>
    </citation>
    <scope>NUCLEOTIDE SEQUENCE [LARGE SCALE GENOMIC DNA]</scope>
    <source>
        <strain evidence="12 13">FSL R5-213</strain>
    </source>
</reference>
<evidence type="ECO:0000256" key="5">
    <source>
        <dbReference type="ARBA" id="ARBA00022989"/>
    </source>
</evidence>
<dbReference type="InterPro" id="IPR049278">
    <property type="entry name" value="MS_channel_C"/>
</dbReference>
<evidence type="ECO:0000256" key="4">
    <source>
        <dbReference type="ARBA" id="ARBA00022692"/>
    </source>
</evidence>
<evidence type="ECO:0000256" key="2">
    <source>
        <dbReference type="ARBA" id="ARBA00008017"/>
    </source>
</evidence>
<dbReference type="Gene3D" id="1.10.287.1260">
    <property type="match status" value="1"/>
</dbReference>
<keyword evidence="5 8" id="KW-1133">Transmembrane helix</keyword>
<evidence type="ECO:0000259" key="11">
    <source>
        <dbReference type="Pfam" id="PF21088"/>
    </source>
</evidence>
<dbReference type="SUPFAM" id="SSF82689">
    <property type="entry name" value="Mechanosensitive channel protein MscS (YggB), C-terminal domain"/>
    <property type="match status" value="1"/>
</dbReference>
<gene>
    <name evidence="12" type="ORF">C176_00690</name>
</gene>
<keyword evidence="3" id="KW-1003">Cell membrane</keyword>
<evidence type="ECO:0000259" key="9">
    <source>
        <dbReference type="Pfam" id="PF00924"/>
    </source>
</evidence>
<comment type="caution">
    <text evidence="12">The sequence shown here is derived from an EMBL/GenBank/DDBJ whole genome shotgun (WGS) entry which is preliminary data.</text>
</comment>
<dbReference type="InterPro" id="IPR006685">
    <property type="entry name" value="MscS_channel_2nd"/>
</dbReference>
<dbReference type="SUPFAM" id="SSF50182">
    <property type="entry name" value="Sm-like ribonucleoproteins"/>
    <property type="match status" value="1"/>
</dbReference>
<keyword evidence="6 8" id="KW-0472">Membrane</keyword>
<dbReference type="Pfam" id="PF21088">
    <property type="entry name" value="MS_channel_1st"/>
    <property type="match status" value="1"/>
</dbReference>
<feature type="domain" description="Mechanosensitive ion channel MscS" evidence="9">
    <location>
        <begin position="120"/>
        <end position="183"/>
    </location>
</feature>
<accession>W4F874</accession>
<evidence type="ECO:0000256" key="7">
    <source>
        <dbReference type="ARBA" id="ARBA00059688"/>
    </source>
</evidence>
<sequence>MEKMYKNFMAALTSEEMWIGVGLATIKITAITILSMVVVRVAKIAIRKGFEIRMKAPAPLQPASERRYRTILRLVQSIVSYVVYFSAILAILSAVNIDVKGLLAGAGIVGLAVGFGAQSLVKDVITGFFIIFEDQFGVGDYIKITSVEGTVLEIGLRTTKIKGAAGEINIVPNGSITDVVNYSINNSIAIIDVSVAYSSDIAKAERLIEEYLKELPKKHEEITAPPTLLGVQNVVGAEVSLRISVETLPMQHFAISRMVRRDVKEIFDRNRIEIPYPKMMVYERDNNQTFNEEGER</sequence>